<feature type="region of interest" description="Disordered" evidence="1">
    <location>
        <begin position="11"/>
        <end position="52"/>
    </location>
</feature>
<organism evidence="2 3">
    <name type="scientific">Burkholderia thailandensis</name>
    <dbReference type="NCBI Taxonomy" id="57975"/>
    <lineage>
        <taxon>Bacteria</taxon>
        <taxon>Pseudomonadati</taxon>
        <taxon>Pseudomonadota</taxon>
        <taxon>Betaproteobacteria</taxon>
        <taxon>Burkholderiales</taxon>
        <taxon>Burkholderiaceae</taxon>
        <taxon>Burkholderia</taxon>
        <taxon>pseudomallei group</taxon>
    </lineage>
</organism>
<evidence type="ECO:0000256" key="1">
    <source>
        <dbReference type="SAM" id="MobiDB-lite"/>
    </source>
</evidence>
<dbReference type="EMBL" id="QXCT01000002">
    <property type="protein sequence ID" value="MDW9254347.1"/>
    <property type="molecule type" value="Genomic_DNA"/>
</dbReference>
<sequence>MTGLSFVAHLNGVSRPYDRNRPDAGTPRRLRASGALPPRHAAPIDPFVWRRP</sequence>
<proteinExistence type="predicted"/>
<evidence type="ECO:0000313" key="3">
    <source>
        <dbReference type="Proteomes" id="UP001272137"/>
    </source>
</evidence>
<protein>
    <submittedName>
        <fullName evidence="2">Uncharacterized protein</fullName>
    </submittedName>
</protein>
<evidence type="ECO:0000313" key="2">
    <source>
        <dbReference type="EMBL" id="MDW9254347.1"/>
    </source>
</evidence>
<gene>
    <name evidence="2" type="ORF">C7S16_0809</name>
</gene>
<comment type="caution">
    <text evidence="2">The sequence shown here is derived from an EMBL/GenBank/DDBJ whole genome shotgun (WGS) entry which is preliminary data.</text>
</comment>
<dbReference type="AlphaFoldDB" id="A0AAW9CV98"/>
<reference evidence="2" key="1">
    <citation type="submission" date="2018-08" db="EMBL/GenBank/DDBJ databases">
        <title>Identification of Burkholderia cepacia strains that express a Burkholderia pseudomallei-like capsular polysaccharide.</title>
        <authorList>
            <person name="Burtnick M.N."/>
            <person name="Vongsouvath M."/>
            <person name="Newton P."/>
            <person name="Wuthiekanun V."/>
            <person name="Limmathurotsakul D."/>
            <person name="Brett P.J."/>
            <person name="Chantratita N."/>
            <person name="Dance D.A."/>
        </authorList>
    </citation>
    <scope>NUCLEOTIDE SEQUENCE</scope>
    <source>
        <strain evidence="2">SBXCC001</strain>
    </source>
</reference>
<name>A0AAW9CV98_BURTH</name>
<dbReference type="Proteomes" id="UP001272137">
    <property type="component" value="Unassembled WGS sequence"/>
</dbReference>
<accession>A0AAW9CV98</accession>